<organism evidence="7">
    <name type="scientific">Streptomyces tabacisoli</name>
    <dbReference type="NCBI Taxonomy" id="3156398"/>
    <lineage>
        <taxon>Bacteria</taxon>
        <taxon>Bacillati</taxon>
        <taxon>Actinomycetota</taxon>
        <taxon>Actinomycetes</taxon>
        <taxon>Kitasatosporales</taxon>
        <taxon>Streptomycetaceae</taxon>
        <taxon>Streptomyces</taxon>
    </lineage>
</organism>
<feature type="transmembrane region" description="Helical" evidence="5">
    <location>
        <begin position="101"/>
        <end position="120"/>
    </location>
</feature>
<dbReference type="KEGG" id="stac:ABII15_34315"/>
<dbReference type="InterPro" id="IPR010432">
    <property type="entry name" value="RDD"/>
</dbReference>
<gene>
    <name evidence="7" type="ORF">ABII15_34315</name>
</gene>
<keyword evidence="3 5" id="KW-1133">Transmembrane helix</keyword>
<protein>
    <submittedName>
        <fullName evidence="7">RDD family protein</fullName>
    </submittedName>
</protein>
<sequence>MSEGEVAGLVTRGVAGLLDVSLVALTGLVVQLGAGCARLLLVGPPLRVPHWDGRLAGAIAWTFAVCYLGGAWALTGQSVGGRMMGVRVGDRSGRRLGLPRALLRAALSVSFPLGLLWIPFSRRRAAVPDLVVRAAVRYDGR</sequence>
<feature type="domain" description="RDD" evidence="6">
    <location>
        <begin position="6"/>
        <end position="131"/>
    </location>
</feature>
<evidence type="ECO:0000256" key="2">
    <source>
        <dbReference type="ARBA" id="ARBA00022692"/>
    </source>
</evidence>
<feature type="transmembrane region" description="Helical" evidence="5">
    <location>
        <begin position="20"/>
        <end position="41"/>
    </location>
</feature>
<accession>A0AAU8J4A5</accession>
<keyword evidence="2 5" id="KW-0812">Transmembrane</keyword>
<evidence type="ECO:0000256" key="1">
    <source>
        <dbReference type="ARBA" id="ARBA00004141"/>
    </source>
</evidence>
<dbReference type="GO" id="GO:0016020">
    <property type="term" value="C:membrane"/>
    <property type="evidence" value="ECO:0007669"/>
    <property type="project" value="UniProtKB-SubCell"/>
</dbReference>
<dbReference type="RefSeq" id="WP_353946173.1">
    <property type="nucleotide sequence ID" value="NZ_CP159534.1"/>
</dbReference>
<evidence type="ECO:0000256" key="3">
    <source>
        <dbReference type="ARBA" id="ARBA00022989"/>
    </source>
</evidence>
<name>A0AAU8J4A5_9ACTN</name>
<dbReference type="AlphaFoldDB" id="A0AAU8J4A5"/>
<keyword evidence="4 5" id="KW-0472">Membrane</keyword>
<evidence type="ECO:0000256" key="4">
    <source>
        <dbReference type="ARBA" id="ARBA00023136"/>
    </source>
</evidence>
<feature type="transmembrane region" description="Helical" evidence="5">
    <location>
        <begin position="53"/>
        <end position="74"/>
    </location>
</feature>
<reference evidence="7" key="1">
    <citation type="submission" date="2024-06" db="EMBL/GenBank/DDBJ databases">
        <title>Streptomyces sp. strain HUAS MG91 genome sequences.</title>
        <authorList>
            <person name="Mo P."/>
        </authorList>
    </citation>
    <scope>NUCLEOTIDE SEQUENCE</scope>
    <source>
        <strain evidence="7">HUAS MG91</strain>
    </source>
</reference>
<evidence type="ECO:0000259" key="6">
    <source>
        <dbReference type="Pfam" id="PF06271"/>
    </source>
</evidence>
<evidence type="ECO:0000313" key="7">
    <source>
        <dbReference type="EMBL" id="XCJ74736.1"/>
    </source>
</evidence>
<dbReference type="EMBL" id="CP159534">
    <property type="protein sequence ID" value="XCJ74736.1"/>
    <property type="molecule type" value="Genomic_DNA"/>
</dbReference>
<dbReference type="Pfam" id="PF06271">
    <property type="entry name" value="RDD"/>
    <property type="match status" value="1"/>
</dbReference>
<comment type="subcellular location">
    <subcellularLocation>
        <location evidence="1">Membrane</location>
        <topology evidence="1">Multi-pass membrane protein</topology>
    </subcellularLocation>
</comment>
<evidence type="ECO:0000256" key="5">
    <source>
        <dbReference type="SAM" id="Phobius"/>
    </source>
</evidence>
<proteinExistence type="predicted"/>